<evidence type="ECO:0000313" key="8">
    <source>
        <dbReference type="Proteomes" id="UP000053370"/>
    </source>
</evidence>
<evidence type="ECO:0000256" key="4">
    <source>
        <dbReference type="ARBA" id="ARBA00022989"/>
    </source>
</evidence>
<dbReference type="RefSeq" id="WP_062283915.1">
    <property type="nucleotide sequence ID" value="NZ_DF968181.1"/>
</dbReference>
<feature type="transmembrane region" description="Helical" evidence="6">
    <location>
        <begin position="150"/>
        <end position="167"/>
    </location>
</feature>
<dbReference type="Pfam" id="PF02653">
    <property type="entry name" value="BPD_transp_2"/>
    <property type="match status" value="1"/>
</dbReference>
<evidence type="ECO:0000313" key="7">
    <source>
        <dbReference type="EMBL" id="GAP41868.1"/>
    </source>
</evidence>
<dbReference type="GO" id="GO:0005886">
    <property type="term" value="C:plasma membrane"/>
    <property type="evidence" value="ECO:0007669"/>
    <property type="project" value="UniProtKB-SubCell"/>
</dbReference>
<feature type="transmembrane region" description="Helical" evidence="6">
    <location>
        <begin position="197"/>
        <end position="217"/>
    </location>
</feature>
<comment type="subcellular location">
    <subcellularLocation>
        <location evidence="1">Cell membrane</location>
        <topology evidence="1">Multi-pass membrane protein</topology>
    </subcellularLocation>
</comment>
<dbReference type="EMBL" id="DF968181">
    <property type="protein sequence ID" value="GAP41868.1"/>
    <property type="molecule type" value="Genomic_DNA"/>
</dbReference>
<keyword evidence="4 6" id="KW-1133">Transmembrane helix</keyword>
<dbReference type="AlphaFoldDB" id="A0A0S7BNG3"/>
<keyword evidence="5 6" id="KW-0472">Membrane</keyword>
<dbReference type="STRING" id="1678840.ATC1_131864"/>
<keyword evidence="2" id="KW-1003">Cell membrane</keyword>
<feature type="transmembrane region" description="Helical" evidence="6">
    <location>
        <begin position="66"/>
        <end position="88"/>
    </location>
</feature>
<gene>
    <name evidence="7" type="ORF">ATC1_131864</name>
</gene>
<sequence>MNNLFSAATIFGIIGMAIRLAMPYLYAGLGELFNQTAGCFNLGVEGIMMMGAFSAFYVVYQTGNLFLGIAAAAVIGLFMGLIMSLISVTFKAAQGISGIGLTMFGVGLSSLLFKTLLQGTVQSVAGFAPLKIPVLGDIPFIGETFFQNNLMVYLAYCLIPVCSVVLYKTTLGLKIRSVGQNPQAADTLGVSVIKIRYLCVCIGGVLAGIAGATFSIANINMFQEKMTNGTGYIAVALVYFSGWKPKGVLFGALLFSFVNALQLRMQVLGINIPSDVAMMLPYILTIITLVFVQGRDAPAALSVPYERSEN</sequence>
<feature type="transmembrane region" description="Helical" evidence="6">
    <location>
        <begin position="6"/>
        <end position="27"/>
    </location>
</feature>
<evidence type="ECO:0000256" key="1">
    <source>
        <dbReference type="ARBA" id="ARBA00004651"/>
    </source>
</evidence>
<dbReference type="PANTHER" id="PTHR43370">
    <property type="entry name" value="SUGAR ABC TRANSPORTER INTEGRAL MEMBRANE PROTEIN-RELATED"/>
    <property type="match status" value="1"/>
</dbReference>
<dbReference type="CDD" id="cd06580">
    <property type="entry name" value="TM_PBP1_transp_TpRbsC_like"/>
    <property type="match status" value="1"/>
</dbReference>
<evidence type="ECO:0000256" key="6">
    <source>
        <dbReference type="SAM" id="Phobius"/>
    </source>
</evidence>
<dbReference type="Proteomes" id="UP000053370">
    <property type="component" value="Unassembled WGS sequence"/>
</dbReference>
<feature type="transmembrane region" description="Helical" evidence="6">
    <location>
        <begin position="39"/>
        <end position="60"/>
    </location>
</feature>
<feature type="transmembrane region" description="Helical" evidence="6">
    <location>
        <begin position="276"/>
        <end position="294"/>
    </location>
</feature>
<dbReference type="GO" id="GO:0022857">
    <property type="term" value="F:transmembrane transporter activity"/>
    <property type="evidence" value="ECO:0007669"/>
    <property type="project" value="InterPro"/>
</dbReference>
<dbReference type="InterPro" id="IPR001851">
    <property type="entry name" value="ABC_transp_permease"/>
</dbReference>
<evidence type="ECO:0000256" key="5">
    <source>
        <dbReference type="ARBA" id="ARBA00023136"/>
    </source>
</evidence>
<evidence type="ECO:0000256" key="3">
    <source>
        <dbReference type="ARBA" id="ARBA00022692"/>
    </source>
</evidence>
<organism evidence="7">
    <name type="scientific">Flexilinea flocculi</name>
    <dbReference type="NCBI Taxonomy" id="1678840"/>
    <lineage>
        <taxon>Bacteria</taxon>
        <taxon>Bacillati</taxon>
        <taxon>Chloroflexota</taxon>
        <taxon>Anaerolineae</taxon>
        <taxon>Anaerolineales</taxon>
        <taxon>Anaerolineaceae</taxon>
        <taxon>Flexilinea</taxon>
    </lineage>
</organism>
<evidence type="ECO:0000256" key="2">
    <source>
        <dbReference type="ARBA" id="ARBA00022475"/>
    </source>
</evidence>
<proteinExistence type="predicted"/>
<protein>
    <submittedName>
        <fullName evidence="7">ABC-type uncharacterized transport system, permease component</fullName>
    </submittedName>
</protein>
<keyword evidence="8" id="KW-1185">Reference proteome</keyword>
<dbReference type="OrthoDB" id="9792579at2"/>
<dbReference type="PANTHER" id="PTHR43370:SF2">
    <property type="entry name" value="ABC TRANSPORTER PERMEASE PROTEIN"/>
    <property type="match status" value="1"/>
</dbReference>
<name>A0A0S7BNG3_9CHLR</name>
<reference evidence="7" key="1">
    <citation type="journal article" date="2015" name="Genome Announc.">
        <title>Draft Genome Sequence of Anaerolineae Strain TC1, a Novel Isolate from a Methanogenic Wastewater Treatment System.</title>
        <authorList>
            <person name="Matsuura N."/>
            <person name="Tourlousse D.M."/>
            <person name="Sun L."/>
            <person name="Toyonaga M."/>
            <person name="Kuroda K."/>
            <person name="Ohashi A."/>
            <person name="Cruz R."/>
            <person name="Yamaguchi T."/>
            <person name="Sekiguchi Y."/>
        </authorList>
    </citation>
    <scope>NUCLEOTIDE SEQUENCE [LARGE SCALE GENOMIC DNA]</scope>
    <source>
        <strain evidence="7">TC1</strain>
    </source>
</reference>
<keyword evidence="3 6" id="KW-0812">Transmembrane</keyword>
<feature type="transmembrane region" description="Helical" evidence="6">
    <location>
        <begin position="95"/>
        <end position="113"/>
    </location>
</feature>
<accession>A0A0S7BNG3</accession>